<evidence type="ECO:0000256" key="1">
    <source>
        <dbReference type="ARBA" id="ARBA00004496"/>
    </source>
</evidence>
<dbReference type="RefSeq" id="WP_281801690.1">
    <property type="nucleotide sequence ID" value="NZ_BSEC01000001.1"/>
</dbReference>
<dbReference type="InterPro" id="IPR036061">
    <property type="entry name" value="CheW-like_dom_sf"/>
</dbReference>
<dbReference type="Proteomes" id="UP001144323">
    <property type="component" value="Unassembled WGS sequence"/>
</dbReference>
<dbReference type="EMBL" id="BSEC01000001">
    <property type="protein sequence ID" value="GLI92458.1"/>
    <property type="molecule type" value="Genomic_DNA"/>
</dbReference>
<proteinExistence type="predicted"/>
<dbReference type="Gene3D" id="2.40.50.180">
    <property type="entry name" value="CheA-289, Domain 4"/>
    <property type="match status" value="1"/>
</dbReference>
<reference evidence="5" key="1">
    <citation type="journal article" date="2023" name="Int. J. Syst. Evol. Microbiol.">
        <title>Methylocystis iwaonis sp. nov., a type II methane-oxidizing bacterium from surface soil of a rice paddy field in Japan, and emended description of the genus Methylocystis (ex Whittenbury et al. 1970) Bowman et al. 1993.</title>
        <authorList>
            <person name="Kaise H."/>
            <person name="Sawadogo J.B."/>
            <person name="Alam M.S."/>
            <person name="Ueno C."/>
            <person name="Dianou D."/>
            <person name="Shinjo R."/>
            <person name="Asakawa S."/>
        </authorList>
    </citation>
    <scope>NUCLEOTIDE SEQUENCE</scope>
    <source>
        <strain evidence="5">LMG27198</strain>
    </source>
</reference>
<dbReference type="PANTHER" id="PTHR22617">
    <property type="entry name" value="CHEMOTAXIS SENSOR HISTIDINE KINASE-RELATED"/>
    <property type="match status" value="1"/>
</dbReference>
<dbReference type="SMART" id="SM00260">
    <property type="entry name" value="CheW"/>
    <property type="match status" value="1"/>
</dbReference>
<dbReference type="PANTHER" id="PTHR22617:SF45">
    <property type="entry name" value="CHEMOTAXIS PROTEIN CHEW"/>
    <property type="match status" value="1"/>
</dbReference>
<name>A0A9W6GSV0_9HYPH</name>
<sequence>MVETATADSAEGRLPRKFENETADLVFNEENNIDDMFLTFGVSGEEYGLGIAFVTEIVGMQRVMQVPDVPKFIKGVINLRGKVIPVMDVRCRFEMPEKPYTERTVIIVLDVDSVPIGLVVDNVSDVLEIPPSQIDPAPKFNSTRTHESLIRGLGKSGERVAVLLDIRKLVGEGIGDVAESGPVQ</sequence>
<dbReference type="AlphaFoldDB" id="A0A9W6GSV0"/>
<comment type="caution">
    <text evidence="5">The sequence shown here is derived from an EMBL/GenBank/DDBJ whole genome shotgun (WGS) entry which is preliminary data.</text>
</comment>
<comment type="subcellular location">
    <subcellularLocation>
        <location evidence="1">Cytoplasm</location>
    </subcellularLocation>
</comment>
<evidence type="ECO:0000256" key="3">
    <source>
        <dbReference type="ARBA" id="ARBA00022490"/>
    </source>
</evidence>
<accession>A0A9W6GSV0</accession>
<dbReference type="GO" id="GO:0007165">
    <property type="term" value="P:signal transduction"/>
    <property type="evidence" value="ECO:0007669"/>
    <property type="project" value="InterPro"/>
</dbReference>
<dbReference type="InterPro" id="IPR002545">
    <property type="entry name" value="CheW-lke_dom"/>
</dbReference>
<dbReference type="Gene3D" id="2.30.30.40">
    <property type="entry name" value="SH3 Domains"/>
    <property type="match status" value="1"/>
</dbReference>
<dbReference type="CDD" id="cd00732">
    <property type="entry name" value="CheW"/>
    <property type="match status" value="1"/>
</dbReference>
<gene>
    <name evidence="5" type="primary">cheW4</name>
    <name evidence="5" type="ORF">LMG27198_14500</name>
</gene>
<evidence type="ECO:0000313" key="5">
    <source>
        <dbReference type="EMBL" id="GLI92458.1"/>
    </source>
</evidence>
<evidence type="ECO:0000259" key="4">
    <source>
        <dbReference type="PROSITE" id="PS50851"/>
    </source>
</evidence>
<dbReference type="GO" id="GO:0005829">
    <property type="term" value="C:cytosol"/>
    <property type="evidence" value="ECO:0007669"/>
    <property type="project" value="TreeGrafter"/>
</dbReference>
<protein>
    <recommendedName>
        <fullName evidence="2">Chemotaxis protein CheW</fullName>
    </recommendedName>
</protein>
<dbReference type="InterPro" id="IPR039315">
    <property type="entry name" value="CheW"/>
</dbReference>
<feature type="domain" description="CheW-like" evidence="4">
    <location>
        <begin position="34"/>
        <end position="175"/>
    </location>
</feature>
<evidence type="ECO:0000256" key="2">
    <source>
        <dbReference type="ARBA" id="ARBA00021483"/>
    </source>
</evidence>
<dbReference type="GO" id="GO:0006935">
    <property type="term" value="P:chemotaxis"/>
    <property type="evidence" value="ECO:0007669"/>
    <property type="project" value="InterPro"/>
</dbReference>
<dbReference type="Pfam" id="PF01584">
    <property type="entry name" value="CheW"/>
    <property type="match status" value="1"/>
</dbReference>
<dbReference type="SUPFAM" id="SSF50341">
    <property type="entry name" value="CheW-like"/>
    <property type="match status" value="1"/>
</dbReference>
<dbReference type="PROSITE" id="PS50851">
    <property type="entry name" value="CHEW"/>
    <property type="match status" value="1"/>
</dbReference>
<keyword evidence="6" id="KW-1185">Reference proteome</keyword>
<evidence type="ECO:0000313" key="6">
    <source>
        <dbReference type="Proteomes" id="UP001144323"/>
    </source>
</evidence>
<organism evidence="5 6">
    <name type="scientific">Methylocystis echinoides</name>
    <dbReference type="NCBI Taxonomy" id="29468"/>
    <lineage>
        <taxon>Bacteria</taxon>
        <taxon>Pseudomonadati</taxon>
        <taxon>Pseudomonadota</taxon>
        <taxon>Alphaproteobacteria</taxon>
        <taxon>Hyphomicrobiales</taxon>
        <taxon>Methylocystaceae</taxon>
        <taxon>Methylocystis</taxon>
    </lineage>
</organism>
<keyword evidence="3" id="KW-0963">Cytoplasm</keyword>